<sequence length="89" mass="9643">MTNLVTIAGIPVDADDPCALYAALAAAKAKRLAGEAVEESELQSPVMRQRVKVASSSIADIDKELVRLQAACQAKMTGCRPSRRWPLRY</sequence>
<reference evidence="1 2" key="1">
    <citation type="submission" date="2016-09" db="EMBL/GenBank/DDBJ databases">
        <title>Rhizobium sp. nov., a novel species isolated from the rice rhizosphere.</title>
        <authorList>
            <person name="Zhao J."/>
            <person name="Zhang X."/>
        </authorList>
    </citation>
    <scope>NUCLEOTIDE SEQUENCE [LARGE SCALE GENOMIC DNA]</scope>
    <source>
        <strain evidence="1 2">MH17</strain>
    </source>
</reference>
<dbReference type="EMBL" id="MKIO01000021">
    <property type="protein sequence ID" value="OLP56815.1"/>
    <property type="molecule type" value="Genomic_DNA"/>
</dbReference>
<dbReference type="AlphaFoldDB" id="A0A1Q9ANB1"/>
<dbReference type="RefSeq" id="WP_075633836.1">
    <property type="nucleotide sequence ID" value="NZ_MKIO01000021.1"/>
</dbReference>
<proteinExistence type="predicted"/>
<name>A0A1Q9ANB1_9HYPH</name>
<evidence type="ECO:0000313" key="2">
    <source>
        <dbReference type="Proteomes" id="UP000186143"/>
    </source>
</evidence>
<evidence type="ECO:0000313" key="1">
    <source>
        <dbReference type="EMBL" id="OLP56815.1"/>
    </source>
</evidence>
<dbReference type="STRING" id="1672749.BJF92_12145"/>
<gene>
    <name evidence="1" type="ORF">BJF92_12145</name>
</gene>
<comment type="caution">
    <text evidence="1">The sequence shown here is derived from an EMBL/GenBank/DDBJ whole genome shotgun (WGS) entry which is preliminary data.</text>
</comment>
<protein>
    <submittedName>
        <fullName evidence="1">Uncharacterized protein</fullName>
    </submittedName>
</protein>
<dbReference type="OrthoDB" id="7918661at2"/>
<accession>A0A1Q9ANB1</accession>
<organism evidence="1 2">
    <name type="scientific">Xaviernesmea rhizosphaerae</name>
    <dbReference type="NCBI Taxonomy" id="1672749"/>
    <lineage>
        <taxon>Bacteria</taxon>
        <taxon>Pseudomonadati</taxon>
        <taxon>Pseudomonadota</taxon>
        <taxon>Alphaproteobacteria</taxon>
        <taxon>Hyphomicrobiales</taxon>
        <taxon>Rhizobiaceae</taxon>
        <taxon>Rhizobium/Agrobacterium group</taxon>
        <taxon>Xaviernesmea</taxon>
    </lineage>
</organism>
<dbReference type="Proteomes" id="UP000186143">
    <property type="component" value="Unassembled WGS sequence"/>
</dbReference>